<name>A0ABZ2Z501_9BACT</name>
<reference evidence="2 3" key="1">
    <citation type="submission" date="2024-03" db="EMBL/GenBank/DDBJ databases">
        <title>Chitinophaga caseinilytica sp. nov., a casein hydrolysing bacterium isolated from forest soil.</title>
        <authorList>
            <person name="Lee D.S."/>
            <person name="Han D.M."/>
            <person name="Baek J.H."/>
            <person name="Choi D.G."/>
            <person name="Jeon J.H."/>
            <person name="Jeon C.O."/>
        </authorList>
    </citation>
    <scope>NUCLEOTIDE SEQUENCE [LARGE SCALE GENOMIC DNA]</scope>
    <source>
        <strain evidence="2 3">KACC 19118</strain>
    </source>
</reference>
<dbReference type="SUPFAM" id="SSF54593">
    <property type="entry name" value="Glyoxalase/Bleomycin resistance protein/Dihydroxybiphenyl dioxygenase"/>
    <property type="match status" value="1"/>
</dbReference>
<dbReference type="Gene3D" id="3.30.720.110">
    <property type="match status" value="1"/>
</dbReference>
<evidence type="ECO:0000259" key="1">
    <source>
        <dbReference type="PROSITE" id="PS51819"/>
    </source>
</evidence>
<protein>
    <submittedName>
        <fullName evidence="2">VOC family protein</fullName>
    </submittedName>
</protein>
<proteinExistence type="predicted"/>
<sequence length="126" mass="13714">MTTVNKPAGSNTVSPYFIVNDGEKFLGFLKDVLGATENGVYRSDDGQIIHAQLRMGDDGGIMFGVAKPEWPAETGSVFVYVGDTDGIYKKALAQGSESRQAPEDKDYGRAAGFRDPFGNTWWITQV</sequence>
<dbReference type="RefSeq" id="WP_341840496.1">
    <property type="nucleotide sequence ID" value="NZ_CP149792.1"/>
</dbReference>
<gene>
    <name evidence="2" type="ORF">WJU22_22875</name>
</gene>
<dbReference type="PROSITE" id="PS51819">
    <property type="entry name" value="VOC"/>
    <property type="match status" value="1"/>
</dbReference>
<evidence type="ECO:0000313" key="3">
    <source>
        <dbReference type="Proteomes" id="UP001449657"/>
    </source>
</evidence>
<dbReference type="InterPro" id="IPR037523">
    <property type="entry name" value="VOC_core"/>
</dbReference>
<feature type="domain" description="VOC" evidence="1">
    <location>
        <begin position="9"/>
        <end position="126"/>
    </location>
</feature>
<dbReference type="InterPro" id="IPR004360">
    <property type="entry name" value="Glyas_Fos-R_dOase_dom"/>
</dbReference>
<accession>A0ABZ2Z501</accession>
<dbReference type="Pfam" id="PF00903">
    <property type="entry name" value="Glyoxalase"/>
    <property type="match status" value="1"/>
</dbReference>
<dbReference type="PANTHER" id="PTHR34109:SF1">
    <property type="entry name" value="VOC DOMAIN-CONTAINING PROTEIN"/>
    <property type="match status" value="1"/>
</dbReference>
<dbReference type="PANTHER" id="PTHR34109">
    <property type="entry name" value="BNAUNNG04460D PROTEIN-RELATED"/>
    <property type="match status" value="1"/>
</dbReference>
<organism evidence="2 3">
    <name type="scientific">Chitinophaga caseinilytica</name>
    <dbReference type="NCBI Taxonomy" id="2267521"/>
    <lineage>
        <taxon>Bacteria</taxon>
        <taxon>Pseudomonadati</taxon>
        <taxon>Bacteroidota</taxon>
        <taxon>Chitinophagia</taxon>
        <taxon>Chitinophagales</taxon>
        <taxon>Chitinophagaceae</taxon>
        <taxon>Chitinophaga</taxon>
    </lineage>
</organism>
<dbReference type="InterPro" id="IPR029068">
    <property type="entry name" value="Glyas_Bleomycin-R_OHBP_Dase"/>
</dbReference>
<dbReference type="Gene3D" id="3.30.720.120">
    <property type="match status" value="1"/>
</dbReference>
<dbReference type="Proteomes" id="UP001449657">
    <property type="component" value="Chromosome"/>
</dbReference>
<evidence type="ECO:0000313" key="2">
    <source>
        <dbReference type="EMBL" id="WZN45746.1"/>
    </source>
</evidence>
<keyword evidence="3" id="KW-1185">Reference proteome</keyword>
<dbReference type="EMBL" id="CP150096">
    <property type="protein sequence ID" value="WZN45746.1"/>
    <property type="molecule type" value="Genomic_DNA"/>
</dbReference>